<protein>
    <submittedName>
        <fullName evidence="1">Unannotated protein</fullName>
    </submittedName>
</protein>
<name>A0A6J6H138_9ZZZZ</name>
<accession>A0A6J6H138</accession>
<dbReference type="AlphaFoldDB" id="A0A6J6H138"/>
<sequence>MWAGWYVRGVPAREFMGRVRWIGGGSGAGKTTIARRIASTHNATLYSTDDVMAEHASRLTPTEAPLLQAFRNGSMDDRWVRGSPSEMLASFHWYAGEGFELIVDDLATATHTGKAAVAEGFRLLPNLVAPLLADPRDAAWLLPTPEFRRSAFEHRGTLWDIASRTSKPERALSNLLERDAMFTDRLRNDLDRLGLRAIEVDIGDSEDELLDRVMSALRPLAL</sequence>
<gene>
    <name evidence="1" type="ORF">UFOPK1493_04588</name>
</gene>
<proteinExistence type="predicted"/>
<reference evidence="1" key="1">
    <citation type="submission" date="2020-05" db="EMBL/GenBank/DDBJ databases">
        <authorList>
            <person name="Chiriac C."/>
            <person name="Salcher M."/>
            <person name="Ghai R."/>
            <person name="Kavagutti S V."/>
        </authorList>
    </citation>
    <scope>NUCLEOTIDE SEQUENCE</scope>
</reference>
<evidence type="ECO:0000313" key="1">
    <source>
        <dbReference type="EMBL" id="CAB4605014.1"/>
    </source>
</evidence>
<organism evidence="1">
    <name type="scientific">freshwater metagenome</name>
    <dbReference type="NCBI Taxonomy" id="449393"/>
    <lineage>
        <taxon>unclassified sequences</taxon>
        <taxon>metagenomes</taxon>
        <taxon>ecological metagenomes</taxon>
    </lineage>
</organism>
<dbReference type="Gene3D" id="3.40.50.300">
    <property type="entry name" value="P-loop containing nucleotide triphosphate hydrolases"/>
    <property type="match status" value="1"/>
</dbReference>
<dbReference type="SUPFAM" id="SSF52540">
    <property type="entry name" value="P-loop containing nucleoside triphosphate hydrolases"/>
    <property type="match status" value="1"/>
</dbReference>
<dbReference type="EMBL" id="CAEZSR010000392">
    <property type="protein sequence ID" value="CAB4605014.1"/>
    <property type="molecule type" value="Genomic_DNA"/>
</dbReference>
<dbReference type="InterPro" id="IPR027417">
    <property type="entry name" value="P-loop_NTPase"/>
</dbReference>